<organism evidence="1 2">
    <name type="scientific">Pluteus cervinus</name>
    <dbReference type="NCBI Taxonomy" id="181527"/>
    <lineage>
        <taxon>Eukaryota</taxon>
        <taxon>Fungi</taxon>
        <taxon>Dikarya</taxon>
        <taxon>Basidiomycota</taxon>
        <taxon>Agaricomycotina</taxon>
        <taxon>Agaricomycetes</taxon>
        <taxon>Agaricomycetidae</taxon>
        <taxon>Agaricales</taxon>
        <taxon>Pluteineae</taxon>
        <taxon>Pluteaceae</taxon>
        <taxon>Pluteus</taxon>
    </lineage>
</organism>
<evidence type="ECO:0000313" key="2">
    <source>
        <dbReference type="Proteomes" id="UP000308600"/>
    </source>
</evidence>
<protein>
    <submittedName>
        <fullName evidence="1">Pkinase-domain-containing protein</fullName>
    </submittedName>
</protein>
<dbReference type="EMBL" id="ML208263">
    <property type="protein sequence ID" value="TFK75260.1"/>
    <property type="molecule type" value="Genomic_DNA"/>
</dbReference>
<reference evidence="1 2" key="1">
    <citation type="journal article" date="2019" name="Nat. Ecol. Evol.">
        <title>Megaphylogeny resolves global patterns of mushroom evolution.</title>
        <authorList>
            <person name="Varga T."/>
            <person name="Krizsan K."/>
            <person name="Foldi C."/>
            <person name="Dima B."/>
            <person name="Sanchez-Garcia M."/>
            <person name="Sanchez-Ramirez S."/>
            <person name="Szollosi G.J."/>
            <person name="Szarkandi J.G."/>
            <person name="Papp V."/>
            <person name="Albert L."/>
            <person name="Andreopoulos W."/>
            <person name="Angelini C."/>
            <person name="Antonin V."/>
            <person name="Barry K.W."/>
            <person name="Bougher N.L."/>
            <person name="Buchanan P."/>
            <person name="Buyck B."/>
            <person name="Bense V."/>
            <person name="Catcheside P."/>
            <person name="Chovatia M."/>
            <person name="Cooper J."/>
            <person name="Damon W."/>
            <person name="Desjardin D."/>
            <person name="Finy P."/>
            <person name="Geml J."/>
            <person name="Haridas S."/>
            <person name="Hughes K."/>
            <person name="Justo A."/>
            <person name="Karasinski D."/>
            <person name="Kautmanova I."/>
            <person name="Kiss B."/>
            <person name="Kocsube S."/>
            <person name="Kotiranta H."/>
            <person name="LaButti K.M."/>
            <person name="Lechner B.E."/>
            <person name="Liimatainen K."/>
            <person name="Lipzen A."/>
            <person name="Lukacs Z."/>
            <person name="Mihaltcheva S."/>
            <person name="Morgado L.N."/>
            <person name="Niskanen T."/>
            <person name="Noordeloos M.E."/>
            <person name="Ohm R.A."/>
            <person name="Ortiz-Santana B."/>
            <person name="Ovrebo C."/>
            <person name="Racz N."/>
            <person name="Riley R."/>
            <person name="Savchenko A."/>
            <person name="Shiryaev A."/>
            <person name="Soop K."/>
            <person name="Spirin V."/>
            <person name="Szebenyi C."/>
            <person name="Tomsovsky M."/>
            <person name="Tulloss R.E."/>
            <person name="Uehling J."/>
            <person name="Grigoriev I.V."/>
            <person name="Vagvolgyi C."/>
            <person name="Papp T."/>
            <person name="Martin F.M."/>
            <person name="Miettinen O."/>
            <person name="Hibbett D.S."/>
            <person name="Nagy L.G."/>
        </authorList>
    </citation>
    <scope>NUCLEOTIDE SEQUENCE [LARGE SCALE GENOMIC DNA]</scope>
    <source>
        <strain evidence="1 2">NL-1719</strain>
    </source>
</reference>
<dbReference type="Proteomes" id="UP000308600">
    <property type="component" value="Unassembled WGS sequence"/>
</dbReference>
<evidence type="ECO:0000313" key="1">
    <source>
        <dbReference type="EMBL" id="TFK75260.1"/>
    </source>
</evidence>
<sequence>MSQPSVHQLYKRLETVGKGAYGSVHKGKHIPSGNIVALKIINLDTADDDVGDIQREVALLTQLRDAPNITKYYGCHMDGPRVWIVMEFAQGGSVLSLMKASKDGCVEEKYVVIIVREVLVALSYLHKVPVIHRDMKAANVLVTATGKVMICDFGVSALLATTSSKRNTLTGTPYWMAPEVVQSAPAYDTKADIWSLGIMVYEMIKGSPPHSNLDKFKVMDMIPKAKPPRLSEAEAGKDMRDFMGYCLKELPSERLPADELAKTKWIRSVSKVGVHVLKDLILRLQEAGPRASLADPLDWEDAEAEEGLRSSSEEDNPWEFETVRGRSISQPYDEDQLDPEEVLVGATVRPPVLGTIPISLRGLFDDNGSQSHTMSQPQVGAFAMTSDNSSPERNSHTDAFSQSSSESDLQVDAEDPDLPDPRGDIVDTAEQFEHSDQPQSSSAPVSKGRSIDIVAGGTQSSSPLGAITSTSPSRFQFPRLTAPLSSTVLPSQGIEAKPRLHLSQLSSSISPGTHQTTFSLDASTRRSTSSPLSPSVMTRTRSATTLPETSPFTSNAEGAELRKNLQDLLSSPLRPMADRNDADKGTTVGGHLGTPGLKDVLKIPSLSSEHHLGISDLLPPSPSAVVYGSRHFSPSPAHLIPLAARTEPEHIAPPKWTFSSPHETPPSPRMDGLSIDLGSQSFQRTPHPHQVFGPTLQPLNYSALMTTNSLQANLNKTIYELTQWLSGIETGMNEVLQGFGDTIQEEQELNDSGDGEQNLHTKDIIHSPSQA</sequence>
<name>A0ACD3BBQ4_9AGAR</name>
<gene>
    <name evidence="1" type="ORF">BDN72DRAFT_810734</name>
</gene>
<proteinExistence type="predicted"/>
<accession>A0ACD3BBQ4</accession>
<keyword evidence="2" id="KW-1185">Reference proteome</keyword>